<evidence type="ECO:0000313" key="2">
    <source>
        <dbReference type="EMBL" id="GMH10051.1"/>
    </source>
</evidence>
<gene>
    <name evidence="2" type="ORF">Nepgr_011892</name>
</gene>
<comment type="caution">
    <text evidence="2">The sequence shown here is derived from an EMBL/GenBank/DDBJ whole genome shotgun (WGS) entry which is preliminary data.</text>
</comment>
<dbReference type="EMBL" id="BSYO01000009">
    <property type="protein sequence ID" value="GMH10051.1"/>
    <property type="molecule type" value="Genomic_DNA"/>
</dbReference>
<proteinExistence type="predicted"/>
<dbReference type="AlphaFoldDB" id="A0AAD3XMR8"/>
<keyword evidence="3" id="KW-1185">Reference proteome</keyword>
<feature type="coiled-coil region" evidence="1">
    <location>
        <begin position="159"/>
        <end position="186"/>
    </location>
</feature>
<evidence type="ECO:0000256" key="1">
    <source>
        <dbReference type="SAM" id="Coils"/>
    </source>
</evidence>
<accession>A0AAD3XMR8</accession>
<name>A0AAD3XMR8_NEPGR</name>
<dbReference type="Proteomes" id="UP001279734">
    <property type="component" value="Unassembled WGS sequence"/>
</dbReference>
<sequence length="187" mass="21068">MAIAPRGASLKLTPMVALFGYMSQIRVKSSSYQIAPIKNPVDTVNLVALYLPFRDLDEFPSSAAKATPQDQNDGSKKDHQRQCSEIADVQDNGGHCVNSMNVLVLAESERQCWLEKEASLQEMIKQLQNEKDLQIHREAGLEIKILRLQSEKDSWHHQEGSLEQEIAQLLQEKAALSVEEKKLQEKS</sequence>
<organism evidence="2 3">
    <name type="scientific">Nepenthes gracilis</name>
    <name type="common">Slender pitcher plant</name>
    <dbReference type="NCBI Taxonomy" id="150966"/>
    <lineage>
        <taxon>Eukaryota</taxon>
        <taxon>Viridiplantae</taxon>
        <taxon>Streptophyta</taxon>
        <taxon>Embryophyta</taxon>
        <taxon>Tracheophyta</taxon>
        <taxon>Spermatophyta</taxon>
        <taxon>Magnoliopsida</taxon>
        <taxon>eudicotyledons</taxon>
        <taxon>Gunneridae</taxon>
        <taxon>Pentapetalae</taxon>
        <taxon>Caryophyllales</taxon>
        <taxon>Nepenthaceae</taxon>
        <taxon>Nepenthes</taxon>
    </lineage>
</organism>
<evidence type="ECO:0000313" key="3">
    <source>
        <dbReference type="Proteomes" id="UP001279734"/>
    </source>
</evidence>
<protein>
    <submittedName>
        <fullName evidence="2">Uncharacterized protein</fullName>
    </submittedName>
</protein>
<keyword evidence="1" id="KW-0175">Coiled coil</keyword>
<reference evidence="2" key="1">
    <citation type="submission" date="2023-05" db="EMBL/GenBank/DDBJ databases">
        <title>Nepenthes gracilis genome sequencing.</title>
        <authorList>
            <person name="Fukushima K."/>
        </authorList>
    </citation>
    <scope>NUCLEOTIDE SEQUENCE</scope>
    <source>
        <strain evidence="2">SING2019-196</strain>
    </source>
</reference>